<dbReference type="FunFam" id="1.10.510.10:FF:001294">
    <property type="entry name" value="CDPK-related kinase 3"/>
    <property type="match status" value="1"/>
</dbReference>
<dbReference type="SUPFAM" id="SSF56112">
    <property type="entry name" value="Protein kinase-like (PK-like)"/>
    <property type="match status" value="1"/>
</dbReference>
<sequence>MGQCYGKAGVSSRADDDDNLAGPVAPPSPLPANGAPQTPPPPHPGTPRRRKSGSATPVHQTPGGATAAWPSPYPAGGASPLPAGVSPSPARSTPRRFFKRPFPPPSPAKHIKATLAKRLGGGHKPKEGTIPEEGGVSPGGGGGAADGAAETERPLDKTFGFGKNFGAKYELGKEVGRGHFGHTCSAVVKKGEYKGHTVAVKIISKAKMTTAISIEDVRREVKILKALSGHNNLVKFYDACEDALNVYIVMELCEGGELLDRILARGGRYTEEDAKAIVVQILSVVAFCHLQGVVHRDLKPENFLFTTRDESAPMKLIDFGLSDFIRPDERLNDIVGSAYYVAPEVLHRSYSMEADIWSIGVITYILLCGSRPFWARTESGIFRSVLRADPNFDDSPWPSVSAEAKDFVKRFLNKDYRKRMTAVQALTHPWLRDEQRQIPLDILIFRLVKQYLRATPLKRLALKALSKALGEDELLYLRLQFKLLEPRDGSVSLDNFRTVSYEDISKALLVSSCMLHVLTSKLPWHTQALTRYLTDAMRESRVLEFLHAVRIHYYAKDYTVMLSVPACSEMLENLHLLSLTLLISLMFLSQLEPLAYRRMDFEEFCAAAISPYQLEALEKWEEIAGTAFQHFEQEGNRVISVEELAQELNLAPTHYSIVQDWIRKSDGKLNFLGFTKFLHGVTIRGSNTRRH</sequence>
<accession>A0A835BBM2</accession>
<dbReference type="GO" id="GO:0005524">
    <property type="term" value="F:ATP binding"/>
    <property type="evidence" value="ECO:0007669"/>
    <property type="project" value="UniProtKB-UniRule"/>
</dbReference>
<dbReference type="OrthoDB" id="40902at2759"/>
<keyword evidence="3" id="KW-0677">Repeat</keyword>
<dbReference type="PROSITE" id="PS00107">
    <property type="entry name" value="PROTEIN_KINASE_ATP"/>
    <property type="match status" value="1"/>
</dbReference>
<evidence type="ECO:0000313" key="11">
    <source>
        <dbReference type="Proteomes" id="UP000636709"/>
    </source>
</evidence>
<dbReference type="InterPro" id="IPR000719">
    <property type="entry name" value="Prot_kinase_dom"/>
</dbReference>
<protein>
    <recommendedName>
        <fullName evidence="9">Protein kinase domain-containing protein</fullName>
    </recommendedName>
</protein>
<dbReference type="PROSITE" id="PS50011">
    <property type="entry name" value="PROTEIN_KINASE_DOM"/>
    <property type="match status" value="1"/>
</dbReference>
<dbReference type="InterPro" id="IPR017441">
    <property type="entry name" value="Protein_kinase_ATP_BS"/>
</dbReference>
<dbReference type="AlphaFoldDB" id="A0A835BBM2"/>
<dbReference type="Proteomes" id="UP000636709">
    <property type="component" value="Unassembled WGS sequence"/>
</dbReference>
<proteinExistence type="predicted"/>
<keyword evidence="6 7" id="KW-0067">ATP-binding</keyword>
<evidence type="ECO:0000259" key="9">
    <source>
        <dbReference type="PROSITE" id="PS50011"/>
    </source>
</evidence>
<evidence type="ECO:0000256" key="7">
    <source>
        <dbReference type="PROSITE-ProRule" id="PRU10141"/>
    </source>
</evidence>
<dbReference type="InterPro" id="IPR011992">
    <property type="entry name" value="EF-hand-dom_pair"/>
</dbReference>
<dbReference type="Gene3D" id="1.10.238.10">
    <property type="entry name" value="EF-hand"/>
    <property type="match status" value="1"/>
</dbReference>
<dbReference type="FunFam" id="1.10.510.10:FF:001864">
    <property type="entry name" value="Calcium-dependent protein kinase SK5"/>
    <property type="match status" value="1"/>
</dbReference>
<evidence type="ECO:0000313" key="10">
    <source>
        <dbReference type="EMBL" id="KAF8687024.1"/>
    </source>
</evidence>
<dbReference type="PANTHER" id="PTHR24349">
    <property type="entry name" value="SERINE/THREONINE-PROTEIN KINASE"/>
    <property type="match status" value="1"/>
</dbReference>
<evidence type="ECO:0000256" key="2">
    <source>
        <dbReference type="ARBA" id="ARBA00022679"/>
    </source>
</evidence>
<dbReference type="SUPFAM" id="SSF47473">
    <property type="entry name" value="EF-hand"/>
    <property type="match status" value="1"/>
</dbReference>
<dbReference type="SMART" id="SM00220">
    <property type="entry name" value="S_TKc"/>
    <property type="match status" value="1"/>
</dbReference>
<keyword evidence="2" id="KW-0808">Transferase</keyword>
<keyword evidence="11" id="KW-1185">Reference proteome</keyword>
<dbReference type="FunFam" id="3.30.200.20:FF:000101">
    <property type="entry name" value="CDPK-related kinase 1"/>
    <property type="match status" value="1"/>
</dbReference>
<feature type="region of interest" description="Disordered" evidence="8">
    <location>
        <begin position="1"/>
        <end position="150"/>
    </location>
</feature>
<feature type="compositionally biased region" description="Gly residues" evidence="8">
    <location>
        <begin position="136"/>
        <end position="145"/>
    </location>
</feature>
<dbReference type="InterPro" id="IPR008271">
    <property type="entry name" value="Ser/Thr_kinase_AS"/>
</dbReference>
<dbReference type="EMBL" id="JACEFO010002057">
    <property type="protein sequence ID" value="KAF8687024.1"/>
    <property type="molecule type" value="Genomic_DNA"/>
</dbReference>
<dbReference type="Gene3D" id="3.30.200.20">
    <property type="entry name" value="Phosphorylase Kinase, domain 1"/>
    <property type="match status" value="1"/>
</dbReference>
<dbReference type="InterPro" id="IPR011009">
    <property type="entry name" value="Kinase-like_dom_sf"/>
</dbReference>
<evidence type="ECO:0000256" key="8">
    <source>
        <dbReference type="SAM" id="MobiDB-lite"/>
    </source>
</evidence>
<dbReference type="GO" id="GO:0004674">
    <property type="term" value="F:protein serine/threonine kinase activity"/>
    <property type="evidence" value="ECO:0007669"/>
    <property type="project" value="UniProtKB-KW"/>
</dbReference>
<reference evidence="10" key="1">
    <citation type="submission" date="2020-07" db="EMBL/GenBank/DDBJ databases">
        <title>Genome sequence and genetic diversity analysis of an under-domesticated orphan crop, white fonio (Digitaria exilis).</title>
        <authorList>
            <person name="Bennetzen J.L."/>
            <person name="Chen S."/>
            <person name="Ma X."/>
            <person name="Wang X."/>
            <person name="Yssel A.E.J."/>
            <person name="Chaluvadi S.R."/>
            <person name="Johnson M."/>
            <person name="Gangashetty P."/>
            <person name="Hamidou F."/>
            <person name="Sanogo M.D."/>
            <person name="Zwaenepoel A."/>
            <person name="Wallace J."/>
            <person name="Van De Peer Y."/>
            <person name="Van Deynze A."/>
        </authorList>
    </citation>
    <scope>NUCLEOTIDE SEQUENCE</scope>
    <source>
        <tissue evidence="10">Leaves</tissue>
    </source>
</reference>
<feature type="binding site" evidence="7">
    <location>
        <position position="201"/>
    </location>
    <ligand>
        <name>ATP</name>
        <dbReference type="ChEBI" id="CHEBI:30616"/>
    </ligand>
</feature>
<evidence type="ECO:0000256" key="3">
    <source>
        <dbReference type="ARBA" id="ARBA00022737"/>
    </source>
</evidence>
<keyword evidence="5" id="KW-0418">Kinase</keyword>
<dbReference type="PROSITE" id="PS00108">
    <property type="entry name" value="PROTEIN_KINASE_ST"/>
    <property type="match status" value="1"/>
</dbReference>
<organism evidence="10 11">
    <name type="scientific">Digitaria exilis</name>
    <dbReference type="NCBI Taxonomy" id="1010633"/>
    <lineage>
        <taxon>Eukaryota</taxon>
        <taxon>Viridiplantae</taxon>
        <taxon>Streptophyta</taxon>
        <taxon>Embryophyta</taxon>
        <taxon>Tracheophyta</taxon>
        <taxon>Spermatophyta</taxon>
        <taxon>Magnoliopsida</taxon>
        <taxon>Liliopsida</taxon>
        <taxon>Poales</taxon>
        <taxon>Poaceae</taxon>
        <taxon>PACMAD clade</taxon>
        <taxon>Panicoideae</taxon>
        <taxon>Panicodae</taxon>
        <taxon>Paniceae</taxon>
        <taxon>Anthephorinae</taxon>
        <taxon>Digitaria</taxon>
    </lineage>
</organism>
<dbReference type="Gene3D" id="1.10.510.10">
    <property type="entry name" value="Transferase(Phosphotransferase) domain 1"/>
    <property type="match status" value="1"/>
</dbReference>
<comment type="caution">
    <text evidence="10">The sequence shown here is derived from an EMBL/GenBank/DDBJ whole genome shotgun (WGS) entry which is preliminary data.</text>
</comment>
<gene>
    <name evidence="10" type="ORF">HU200_043305</name>
</gene>
<keyword evidence="4 7" id="KW-0547">Nucleotide-binding</keyword>
<evidence type="ECO:0000256" key="4">
    <source>
        <dbReference type="ARBA" id="ARBA00022741"/>
    </source>
</evidence>
<feature type="domain" description="Protein kinase" evidence="9">
    <location>
        <begin position="169"/>
        <end position="431"/>
    </location>
</feature>
<evidence type="ECO:0000256" key="1">
    <source>
        <dbReference type="ARBA" id="ARBA00022527"/>
    </source>
</evidence>
<name>A0A835BBM2_9POAL</name>
<dbReference type="Pfam" id="PF00069">
    <property type="entry name" value="Pkinase"/>
    <property type="match status" value="1"/>
</dbReference>
<dbReference type="InterPro" id="IPR050205">
    <property type="entry name" value="CDPK_Ser/Thr_kinases"/>
</dbReference>
<dbReference type="CDD" id="cd05117">
    <property type="entry name" value="STKc_CAMK"/>
    <property type="match status" value="1"/>
</dbReference>
<keyword evidence="1" id="KW-0723">Serine/threonine-protein kinase</keyword>
<evidence type="ECO:0000256" key="6">
    <source>
        <dbReference type="ARBA" id="ARBA00022840"/>
    </source>
</evidence>
<evidence type="ECO:0000256" key="5">
    <source>
        <dbReference type="ARBA" id="ARBA00022777"/>
    </source>
</evidence>